<feature type="compositionally biased region" description="Low complexity" evidence="1">
    <location>
        <begin position="532"/>
        <end position="561"/>
    </location>
</feature>
<keyword evidence="4" id="KW-1185">Reference proteome</keyword>
<dbReference type="SUPFAM" id="SSF52266">
    <property type="entry name" value="SGNH hydrolase"/>
    <property type="match status" value="1"/>
</dbReference>
<name>A0ABY8TGC3_TETOB</name>
<accession>A0ABY8TGC3</accession>
<feature type="compositionally biased region" description="Low complexity" evidence="1">
    <location>
        <begin position="571"/>
        <end position="588"/>
    </location>
</feature>
<evidence type="ECO:0008006" key="5">
    <source>
        <dbReference type="Google" id="ProtNLM"/>
    </source>
</evidence>
<keyword evidence="2" id="KW-0732">Signal</keyword>
<dbReference type="Gene3D" id="3.40.50.1110">
    <property type="entry name" value="SGNH hydrolase"/>
    <property type="match status" value="1"/>
</dbReference>
<dbReference type="Proteomes" id="UP001244341">
    <property type="component" value="Chromosome 1b"/>
</dbReference>
<evidence type="ECO:0000256" key="2">
    <source>
        <dbReference type="SAM" id="SignalP"/>
    </source>
</evidence>
<evidence type="ECO:0000313" key="3">
    <source>
        <dbReference type="EMBL" id="WIA07939.1"/>
    </source>
</evidence>
<proteinExistence type="predicted"/>
<gene>
    <name evidence="3" type="ORF">OEZ85_007416</name>
</gene>
<feature type="signal peptide" evidence="2">
    <location>
        <begin position="1"/>
        <end position="19"/>
    </location>
</feature>
<evidence type="ECO:0000313" key="4">
    <source>
        <dbReference type="Proteomes" id="UP001244341"/>
    </source>
</evidence>
<feature type="chain" id="PRO_5046290318" description="SGNH hydrolase-type esterase domain-containing protein" evidence="2">
    <location>
        <begin position="20"/>
        <end position="588"/>
    </location>
</feature>
<sequence length="588" mass="64617">MATSLKALTLLLAVVVSSSLVLLLSSLSGEQLSAYQLHLTVAKETLNRGWQRNFHRLAGMHWDIRHAAGMLPNETRSQLAPLWNYTFTLPQPQLQRSLVYIGPNHRLRRVLLGLQQGQPTKVGVIGGSISHGASASKIGQTDWFSLVGNFMVNSYPQAKVTLRNGCLPATPSALMEMCLEQSVDSDVDLLFIEYVANDGANRFDETKAKVYERLLRKTLTQPKKPAVLLVQLMPKGAAFSPSNKEKVHYFHTLEDNYGALAQYYDAPWLSWRNSVWRLGELHRYGYNWTDFMWNKDFMHPIDAGHKAIADVVVYAIQQSALQLAMSPYGVPDLDLLLEPLPAPMFPGNYEGKNRLCVYGEAFRSTVVNASGWSFIDEGGPGKRKWGYIATKPDSLLSIKLDTRRTSSTPSALAGRMNVMLSYLRSYENMGSAWVFCLAGCKCASQTINAHHSLRQSTVFLARLLPTEHAECVIGVKVLRNTTSGKHKFKVNGLMMNEYTGSDVATRVHEERWLHQMLSINDPNAVPQGGPRAKTPAKPAAAAAAANKAAAAAAAAATATAASKGAGSVAGQALQHQRQQQQQQSQQGD</sequence>
<dbReference type="PANTHER" id="PTHR34407:SF1">
    <property type="entry name" value="SGNH HYDROLASE-TYPE ESTERASE DOMAIN-CONTAINING PROTEIN"/>
    <property type="match status" value="1"/>
</dbReference>
<organism evidence="3 4">
    <name type="scientific">Tetradesmus obliquus</name>
    <name type="common">Green alga</name>
    <name type="synonym">Acutodesmus obliquus</name>
    <dbReference type="NCBI Taxonomy" id="3088"/>
    <lineage>
        <taxon>Eukaryota</taxon>
        <taxon>Viridiplantae</taxon>
        <taxon>Chlorophyta</taxon>
        <taxon>core chlorophytes</taxon>
        <taxon>Chlorophyceae</taxon>
        <taxon>CS clade</taxon>
        <taxon>Sphaeropleales</taxon>
        <taxon>Scenedesmaceae</taxon>
        <taxon>Tetradesmus</taxon>
    </lineage>
</organism>
<dbReference type="PANTHER" id="PTHR34407">
    <property type="entry name" value="EXPRESSED PROTEIN"/>
    <property type="match status" value="1"/>
</dbReference>
<feature type="region of interest" description="Disordered" evidence="1">
    <location>
        <begin position="520"/>
        <end position="588"/>
    </location>
</feature>
<reference evidence="3 4" key="1">
    <citation type="submission" date="2023-05" db="EMBL/GenBank/DDBJ databases">
        <title>A 100% complete, gapless, phased diploid assembly of the Scenedesmus obliquus UTEX 3031 genome.</title>
        <authorList>
            <person name="Biondi T.C."/>
            <person name="Hanschen E.R."/>
            <person name="Kwon T."/>
            <person name="Eng W."/>
            <person name="Kruse C.P.S."/>
            <person name="Koehler S.I."/>
            <person name="Kunde Y."/>
            <person name="Gleasner C.D."/>
            <person name="You Mak K.T."/>
            <person name="Polle J."/>
            <person name="Hovde B.T."/>
            <person name="Starkenburg S.R."/>
        </authorList>
    </citation>
    <scope>NUCLEOTIDE SEQUENCE [LARGE SCALE GENOMIC DNA]</scope>
    <source>
        <strain evidence="3 4">DOE0152z</strain>
    </source>
</reference>
<protein>
    <recommendedName>
        <fullName evidence="5">SGNH hydrolase-type esterase domain-containing protein</fullName>
    </recommendedName>
</protein>
<dbReference type="EMBL" id="CP126208">
    <property type="protein sequence ID" value="WIA07939.1"/>
    <property type="molecule type" value="Genomic_DNA"/>
</dbReference>
<evidence type="ECO:0000256" key="1">
    <source>
        <dbReference type="SAM" id="MobiDB-lite"/>
    </source>
</evidence>
<dbReference type="InterPro" id="IPR036514">
    <property type="entry name" value="SGNH_hydro_sf"/>
</dbReference>
<dbReference type="CDD" id="cd00229">
    <property type="entry name" value="SGNH_hydrolase"/>
    <property type="match status" value="1"/>
</dbReference>